<dbReference type="RefSeq" id="XP_013233573.1">
    <property type="nucleotide sequence ID" value="XM_013378119.1"/>
</dbReference>
<dbReference type="OrthoDB" id="407066at2759"/>
<feature type="chain" id="PRO_5004673937" evidence="1">
    <location>
        <begin position="26"/>
        <end position="301"/>
    </location>
</feature>
<organism evidence="2 3">
    <name type="scientific">Eimeria tenella</name>
    <name type="common">Coccidian parasite</name>
    <dbReference type="NCBI Taxonomy" id="5802"/>
    <lineage>
        <taxon>Eukaryota</taxon>
        <taxon>Sar</taxon>
        <taxon>Alveolata</taxon>
        <taxon>Apicomplexa</taxon>
        <taxon>Conoidasida</taxon>
        <taxon>Coccidia</taxon>
        <taxon>Eucoccidiorida</taxon>
        <taxon>Eimeriorina</taxon>
        <taxon>Eimeriidae</taxon>
        <taxon>Eimeria</taxon>
    </lineage>
</organism>
<dbReference type="EMBL" id="HG675740">
    <property type="protein sequence ID" value="CDJ42823.1"/>
    <property type="molecule type" value="Genomic_DNA"/>
</dbReference>
<feature type="signal peptide" evidence="1">
    <location>
        <begin position="1"/>
        <end position="25"/>
    </location>
</feature>
<reference evidence="2" key="2">
    <citation type="submission" date="2013-10" db="EMBL/GenBank/DDBJ databases">
        <authorList>
            <person name="Aslett M."/>
        </authorList>
    </citation>
    <scope>NUCLEOTIDE SEQUENCE [LARGE SCALE GENOMIC DNA]</scope>
    <source>
        <strain evidence="2">Houghton</strain>
    </source>
</reference>
<dbReference type="AlphaFoldDB" id="U6L0V1"/>
<dbReference type="VEuPathDB" id="ToxoDB:ETH_00013765"/>
<sequence>MQWPFCTANCHWRPLLASVWSSCGAFPRLASAQCGPLLAGSRATAAAVPVGLSVGPNGSEQLPLRRVSSRRICLPGYMTELQGQRRFFGVGGSYGYGAFYRGEADLDAQSNVRLQRLDTEEIPKKGAMTLKMPETVGVLAAEGALRRPLGRPGVSMYHHHVPNRPEKCLVFFSATAREVGEPAAAAVISMLQQRERGVATQLVLDGRGVKAYYDPGWPDLMIRLGVGVKPLALRRLMEQYATKARIFVDKRGLLLTVHGWDKRAVGTLTMELYRHIKANPYTGKGARIAFHPVKKKVSTKK</sequence>
<reference evidence="2" key="1">
    <citation type="submission" date="2013-10" db="EMBL/GenBank/DDBJ databases">
        <title>Genomic analysis of the causative agents of coccidiosis in chickens.</title>
        <authorList>
            <person name="Reid A.J."/>
            <person name="Blake D."/>
            <person name="Billington K."/>
            <person name="Browne H."/>
            <person name="Dunn M."/>
            <person name="Hung S."/>
            <person name="Kawahara F."/>
            <person name="Miranda-Saavedra D."/>
            <person name="Mourier T."/>
            <person name="Nagra H."/>
            <person name="Otto T.D."/>
            <person name="Rawlings N."/>
            <person name="Sanchez A."/>
            <person name="Sanders M."/>
            <person name="Subramaniam C."/>
            <person name="Tay Y."/>
            <person name="Dear P."/>
            <person name="Doerig C."/>
            <person name="Gruber A."/>
            <person name="Parkinson J."/>
            <person name="Shirley M."/>
            <person name="Wan K.L."/>
            <person name="Berriman M."/>
            <person name="Tomley F."/>
            <person name="Pain A."/>
        </authorList>
    </citation>
    <scope>NUCLEOTIDE SEQUENCE [LARGE SCALE GENOMIC DNA]</scope>
    <source>
        <strain evidence="2">Houghton</strain>
    </source>
</reference>
<name>U6L0V1_EIMTE</name>
<dbReference type="Proteomes" id="UP000030747">
    <property type="component" value="Unassembled WGS sequence"/>
</dbReference>
<evidence type="ECO:0000256" key="1">
    <source>
        <dbReference type="SAM" id="SignalP"/>
    </source>
</evidence>
<evidence type="ECO:0000313" key="3">
    <source>
        <dbReference type="Proteomes" id="UP000030747"/>
    </source>
</evidence>
<dbReference type="VEuPathDB" id="ToxoDB:ETH2_1116100"/>
<evidence type="ECO:0000313" key="2">
    <source>
        <dbReference type="EMBL" id="CDJ42823.1"/>
    </source>
</evidence>
<keyword evidence="3" id="KW-1185">Reference proteome</keyword>
<protein>
    <submittedName>
        <fullName evidence="2">Uncharacterized protein</fullName>
    </submittedName>
</protein>
<dbReference type="GeneID" id="25251917"/>
<gene>
    <name evidence="2" type="ORF">ETH_00013765</name>
</gene>
<accession>U6L0V1</accession>
<keyword evidence="1" id="KW-0732">Signal</keyword>
<proteinExistence type="predicted"/>